<organism evidence="1 2">
    <name type="scientific">Parapedobacter indicus</name>
    <dbReference type="NCBI Taxonomy" id="1477437"/>
    <lineage>
        <taxon>Bacteria</taxon>
        <taxon>Pseudomonadati</taxon>
        <taxon>Bacteroidota</taxon>
        <taxon>Sphingobacteriia</taxon>
        <taxon>Sphingobacteriales</taxon>
        <taxon>Sphingobacteriaceae</taxon>
        <taxon>Parapedobacter</taxon>
    </lineage>
</organism>
<dbReference type="EMBL" id="FOQO01000001">
    <property type="protein sequence ID" value="SFH93962.1"/>
    <property type="molecule type" value="Genomic_DNA"/>
</dbReference>
<accession>A0A1I3E4L1</accession>
<protein>
    <submittedName>
        <fullName evidence="1">Uncharacterized protein</fullName>
    </submittedName>
</protein>
<gene>
    <name evidence="1" type="ORF">SAMN05444682_101765</name>
</gene>
<reference evidence="1 2" key="1">
    <citation type="submission" date="2016-10" db="EMBL/GenBank/DDBJ databases">
        <authorList>
            <person name="de Groot N.N."/>
        </authorList>
    </citation>
    <scope>NUCLEOTIDE SEQUENCE [LARGE SCALE GENOMIC DNA]</scope>
    <source>
        <strain evidence="1 2">RK1</strain>
    </source>
</reference>
<dbReference type="Pfam" id="PF11672">
    <property type="entry name" value="DUF3268"/>
    <property type="match status" value="1"/>
</dbReference>
<dbReference type="Proteomes" id="UP000198670">
    <property type="component" value="Unassembled WGS sequence"/>
</dbReference>
<proteinExistence type="predicted"/>
<evidence type="ECO:0000313" key="1">
    <source>
        <dbReference type="EMBL" id="SFH93962.1"/>
    </source>
</evidence>
<keyword evidence="2" id="KW-1185">Reference proteome</keyword>
<name>A0A1I3E4L1_9SPHI</name>
<evidence type="ECO:0000313" key="2">
    <source>
        <dbReference type="Proteomes" id="UP000198670"/>
    </source>
</evidence>
<dbReference type="RefSeq" id="WP_143072842.1">
    <property type="nucleotide sequence ID" value="NZ_FOQO01000001.1"/>
</dbReference>
<dbReference type="InterPro" id="IPR021686">
    <property type="entry name" value="DUF3268"/>
</dbReference>
<sequence>METLTITPNIKLINKGLICPYCGGKTKLTNEQRYFAGKYSSPVWACEPCFAWVGVFKGTTVAYGRVANHALREARWYITYYFDTIWKNGHMPKAQAYRWMAKKLGITQKDFRIGWLDLKQCQKVIEVSKKFLNI</sequence>
<dbReference type="OrthoDB" id="1028010at2"/>
<dbReference type="STRING" id="1477437.SAMN05444682_101765"/>
<dbReference type="AlphaFoldDB" id="A0A1I3E4L1"/>